<dbReference type="PANTHER" id="PTHR23295:SF6">
    <property type="entry name" value="NEOSIN, ISOFORM A"/>
    <property type="match status" value="1"/>
</dbReference>
<dbReference type="PROSITE" id="PS50102">
    <property type="entry name" value="RRM"/>
    <property type="match status" value="1"/>
</dbReference>
<feature type="compositionally biased region" description="Polar residues" evidence="2">
    <location>
        <begin position="754"/>
        <end position="765"/>
    </location>
</feature>
<evidence type="ECO:0000259" key="3">
    <source>
        <dbReference type="PROSITE" id="PS50102"/>
    </source>
</evidence>
<feature type="compositionally biased region" description="Polar residues" evidence="2">
    <location>
        <begin position="183"/>
        <end position="193"/>
    </location>
</feature>
<dbReference type="Proteomes" id="UP000028524">
    <property type="component" value="Unassembled WGS sequence"/>
</dbReference>
<dbReference type="InterPro" id="IPR052600">
    <property type="entry name" value="Nuc_rcpt_coact/corep"/>
</dbReference>
<dbReference type="InterPro" id="IPR012677">
    <property type="entry name" value="Nucleotide-bd_a/b_plait_sf"/>
</dbReference>
<dbReference type="Gene3D" id="3.30.70.330">
    <property type="match status" value="1"/>
</dbReference>
<dbReference type="EMBL" id="KL660323">
    <property type="protein sequence ID" value="KFA66906.1"/>
    <property type="molecule type" value="Genomic_DNA"/>
</dbReference>
<feature type="compositionally biased region" description="Pro residues" evidence="2">
    <location>
        <begin position="261"/>
        <end position="281"/>
    </location>
</feature>
<dbReference type="Pfam" id="PF00076">
    <property type="entry name" value="RRM_1"/>
    <property type="match status" value="1"/>
</dbReference>
<reference evidence="4 5" key="1">
    <citation type="journal article" date="2014" name="BMC Genomics">
        <title>Comparative genome sequencing reveals chemotype-specific gene clusters in the toxigenic black mold Stachybotrys.</title>
        <authorList>
            <person name="Semeiks J."/>
            <person name="Borek D."/>
            <person name="Otwinowski Z."/>
            <person name="Grishin N.V."/>
        </authorList>
    </citation>
    <scope>NUCLEOTIDE SEQUENCE [LARGE SCALE GENOMIC DNA]</scope>
    <source>
        <strain evidence="4 5">IBT 40285</strain>
    </source>
</reference>
<evidence type="ECO:0000313" key="5">
    <source>
        <dbReference type="Proteomes" id="UP000028524"/>
    </source>
</evidence>
<keyword evidence="5" id="KW-1185">Reference proteome</keyword>
<gene>
    <name evidence="4" type="ORF">S40285_02289</name>
</gene>
<feature type="region of interest" description="Disordered" evidence="2">
    <location>
        <begin position="50"/>
        <end position="308"/>
    </location>
</feature>
<dbReference type="InterPro" id="IPR035979">
    <property type="entry name" value="RBD_domain_sf"/>
</dbReference>
<feature type="domain" description="RRM" evidence="3">
    <location>
        <begin position="417"/>
        <end position="488"/>
    </location>
</feature>
<dbReference type="STRING" id="1283841.A0A084QSH1"/>
<feature type="compositionally biased region" description="Low complexity" evidence="2">
    <location>
        <begin position="250"/>
        <end position="260"/>
    </location>
</feature>
<dbReference type="InParanoid" id="A0A084QSH1"/>
<dbReference type="OrthoDB" id="10044938at2759"/>
<dbReference type="PANTHER" id="PTHR23295">
    <property type="entry name" value="NUCLEAR RECEPTOR COACTIVATOR 5-RELATED"/>
    <property type="match status" value="1"/>
</dbReference>
<organism evidence="4 5">
    <name type="scientific">Stachybotrys chlorohalonatus (strain IBT 40285)</name>
    <dbReference type="NCBI Taxonomy" id="1283841"/>
    <lineage>
        <taxon>Eukaryota</taxon>
        <taxon>Fungi</taxon>
        <taxon>Dikarya</taxon>
        <taxon>Ascomycota</taxon>
        <taxon>Pezizomycotina</taxon>
        <taxon>Sordariomycetes</taxon>
        <taxon>Hypocreomycetidae</taxon>
        <taxon>Hypocreales</taxon>
        <taxon>Stachybotryaceae</taxon>
        <taxon>Stachybotrys</taxon>
    </lineage>
</organism>
<proteinExistence type="predicted"/>
<protein>
    <recommendedName>
        <fullName evidence="3">RRM domain-containing protein</fullName>
    </recommendedName>
</protein>
<feature type="compositionally biased region" description="Acidic residues" evidence="2">
    <location>
        <begin position="68"/>
        <end position="85"/>
    </location>
</feature>
<feature type="region of interest" description="Disordered" evidence="2">
    <location>
        <begin position="485"/>
        <end position="604"/>
    </location>
</feature>
<sequence length="881" mass="93911">MPEPEAQLQATADLSPVSPSPVHTTATLAVPALQETVDTIDAMVAAALAPNGIADEPSTVVDASIIDGENDGVVDDDSSFDDAYGEDNPTVGVDARPEQQQLDVNDDYAKTFDSPIEPEEGEDPQHDVSSLSQESNNLSHALGSSPAQPSDASHAAPDPSPVPQIASGTPAAQSKADQRHPMSASSSTPQLSELPQPEVQAQPVPSQPAITPQPAAADVAGAQESPPSIEQLVADLTSQAVESAQDPSVQSAQSAPTANSTPPPNNALPPSSSLPPRPPLPHSAAQSYASQHHPSGSNAPMPAGVAMPSAPGQAPTYIAAGAPGTSTEAISSLPTLSANGLNAPASIASLNPPSYPTNAPAYGDERAQDTDYQRQWEQFMSDERQYMAEAKWDRFPEGSRIFIGTRSATGAAKNGAHIFCTGNLSSDKVSKRDVFDMFHRFGRLAQISLKSAYGFVQYHTVEEGHRAMENLQGIEIRGRRIHLEISRLQDKSKKERPRSPDRGGRGRDGGRRGDRHNQQNRDDYRPARKQSPRRSDYPGRDDGYSGRDRGYYEGDRRGRSQSPGYRRNDKESYRRRSPSPYSRSRNSNNNNNNNNNKNNTELDLPRRYGADVPDVQIILQPEVDRDFVAWVEGAFKSRGLKTEVMYLHPRFPKDQVIQRQAAEGVHAVVDLDIRAQSSGRIPVQAFDRSAGSSNVRFDQYVDLDPNTAAEVILRTKASGAASYTQAYPGSGGYPPSYAAQGPQHHATPGYPGSHQPSSFAPQQPQVNSQDIASILGQVDNTTLQRLLSTIQTTPQAGYQIAGHNAAVSGNPQVDIQSILSSLNVNSGSQQGGAPQAGYGMPYGGNSAAHGAGLGLGNGGTGDAAAAAQVQNIMAQLARFRQ</sequence>
<dbReference type="SUPFAM" id="SSF54928">
    <property type="entry name" value="RNA-binding domain, RBD"/>
    <property type="match status" value="1"/>
</dbReference>
<feature type="region of interest" description="Disordered" evidence="2">
    <location>
        <begin position="1"/>
        <end position="23"/>
    </location>
</feature>
<feature type="compositionally biased region" description="Basic and acidic residues" evidence="2">
    <location>
        <begin position="485"/>
        <end position="526"/>
    </location>
</feature>
<dbReference type="OMA" id="LENQMDP"/>
<dbReference type="GO" id="GO:0003723">
    <property type="term" value="F:RNA binding"/>
    <property type="evidence" value="ECO:0007669"/>
    <property type="project" value="UniProtKB-UniRule"/>
</dbReference>
<name>A0A084QSH1_STAC4</name>
<dbReference type="InterPro" id="IPR000504">
    <property type="entry name" value="RRM_dom"/>
</dbReference>
<dbReference type="AlphaFoldDB" id="A0A084QSH1"/>
<feature type="compositionally biased region" description="Basic and acidic residues" evidence="2">
    <location>
        <begin position="533"/>
        <end position="558"/>
    </location>
</feature>
<evidence type="ECO:0000256" key="1">
    <source>
        <dbReference type="PROSITE-ProRule" id="PRU00176"/>
    </source>
</evidence>
<feature type="compositionally biased region" description="Polar residues" evidence="2">
    <location>
        <begin position="127"/>
        <end position="139"/>
    </location>
</feature>
<feature type="compositionally biased region" description="Polar residues" evidence="2">
    <location>
        <begin position="287"/>
        <end position="298"/>
    </location>
</feature>
<feature type="compositionally biased region" description="Polar residues" evidence="2">
    <location>
        <begin position="236"/>
        <end position="249"/>
    </location>
</feature>
<dbReference type="HOGENOM" id="CLU_013226_0_0_1"/>
<accession>A0A084QSH1</accession>
<feature type="compositionally biased region" description="Low complexity" evidence="2">
    <location>
        <begin position="578"/>
        <end position="599"/>
    </location>
</feature>
<keyword evidence="1" id="KW-0694">RNA-binding</keyword>
<feature type="region of interest" description="Disordered" evidence="2">
    <location>
        <begin position="734"/>
        <end position="765"/>
    </location>
</feature>
<dbReference type="SMART" id="SM00360">
    <property type="entry name" value="RRM"/>
    <property type="match status" value="1"/>
</dbReference>
<evidence type="ECO:0000256" key="2">
    <source>
        <dbReference type="SAM" id="MobiDB-lite"/>
    </source>
</evidence>
<evidence type="ECO:0000313" key="4">
    <source>
        <dbReference type="EMBL" id="KFA66906.1"/>
    </source>
</evidence>